<accession>A0ABR1T3K9</accession>
<sequence length="137" mass="14568">MPVIAGIVTGSLALAAVMATVAGHRWKRRNRLAREKTKMDKGKQRGGGRTAAATTTTPGEESITTVGEPGNDSNDDGDRDDEDDVVVVNIKAEGGAGDEGYVTFPPFVPSNQKGVGGSVRRFWPLVRNVARMRSKTT</sequence>
<evidence type="ECO:0000256" key="1">
    <source>
        <dbReference type="SAM" id="MobiDB-lite"/>
    </source>
</evidence>
<dbReference type="Proteomes" id="UP001480595">
    <property type="component" value="Unassembled WGS sequence"/>
</dbReference>
<organism evidence="2 3">
    <name type="scientific">Apiospora phragmitis</name>
    <dbReference type="NCBI Taxonomy" id="2905665"/>
    <lineage>
        <taxon>Eukaryota</taxon>
        <taxon>Fungi</taxon>
        <taxon>Dikarya</taxon>
        <taxon>Ascomycota</taxon>
        <taxon>Pezizomycotina</taxon>
        <taxon>Sordariomycetes</taxon>
        <taxon>Xylariomycetidae</taxon>
        <taxon>Amphisphaeriales</taxon>
        <taxon>Apiosporaceae</taxon>
        <taxon>Apiospora</taxon>
    </lineage>
</organism>
<name>A0ABR1T3K9_9PEZI</name>
<feature type="compositionally biased region" description="Basic and acidic residues" evidence="1">
    <location>
        <begin position="32"/>
        <end position="43"/>
    </location>
</feature>
<evidence type="ECO:0000313" key="3">
    <source>
        <dbReference type="Proteomes" id="UP001480595"/>
    </source>
</evidence>
<reference evidence="2 3" key="1">
    <citation type="submission" date="2023-01" db="EMBL/GenBank/DDBJ databases">
        <title>Analysis of 21 Apiospora genomes using comparative genomics revels a genus with tremendous synthesis potential of carbohydrate active enzymes and secondary metabolites.</title>
        <authorList>
            <person name="Sorensen T."/>
        </authorList>
    </citation>
    <scope>NUCLEOTIDE SEQUENCE [LARGE SCALE GENOMIC DNA]</scope>
    <source>
        <strain evidence="2 3">CBS 135458</strain>
    </source>
</reference>
<gene>
    <name evidence="2" type="ORF">PG994_014192</name>
</gene>
<feature type="compositionally biased region" description="Acidic residues" evidence="1">
    <location>
        <begin position="73"/>
        <end position="83"/>
    </location>
</feature>
<dbReference type="EMBL" id="JAQQWL010000015">
    <property type="protein sequence ID" value="KAK8041185.1"/>
    <property type="molecule type" value="Genomic_DNA"/>
</dbReference>
<proteinExistence type="predicted"/>
<dbReference type="GeneID" id="92098664"/>
<dbReference type="RefSeq" id="XP_066708730.1">
    <property type="nucleotide sequence ID" value="XM_066865601.1"/>
</dbReference>
<evidence type="ECO:0000313" key="2">
    <source>
        <dbReference type="EMBL" id="KAK8041185.1"/>
    </source>
</evidence>
<feature type="region of interest" description="Disordered" evidence="1">
    <location>
        <begin position="29"/>
        <end position="83"/>
    </location>
</feature>
<keyword evidence="3" id="KW-1185">Reference proteome</keyword>
<protein>
    <submittedName>
        <fullName evidence="2">Uncharacterized protein</fullName>
    </submittedName>
</protein>
<feature type="compositionally biased region" description="Low complexity" evidence="1">
    <location>
        <begin position="50"/>
        <end position="65"/>
    </location>
</feature>
<comment type="caution">
    <text evidence="2">The sequence shown here is derived from an EMBL/GenBank/DDBJ whole genome shotgun (WGS) entry which is preliminary data.</text>
</comment>